<organism evidence="2 3">
    <name type="scientific">Smittium culicis</name>
    <dbReference type="NCBI Taxonomy" id="133412"/>
    <lineage>
        <taxon>Eukaryota</taxon>
        <taxon>Fungi</taxon>
        <taxon>Fungi incertae sedis</taxon>
        <taxon>Zoopagomycota</taxon>
        <taxon>Kickxellomycotina</taxon>
        <taxon>Harpellomycetes</taxon>
        <taxon>Harpellales</taxon>
        <taxon>Legeriomycetaceae</taxon>
        <taxon>Smittium</taxon>
    </lineage>
</organism>
<sequence length="79" mass="9338">MYSERLTKAAWTSYHSQPVIRIDRYQFVFIFVHCTILVRRWFGIKGFNNFFLKSSTIDSGGIRFLVTRSVQLKYLGVLL</sequence>
<proteinExistence type="predicted"/>
<evidence type="ECO:0000256" key="1">
    <source>
        <dbReference type="SAM" id="Phobius"/>
    </source>
</evidence>
<keyword evidence="1" id="KW-0812">Transmembrane</keyword>
<keyword evidence="3" id="KW-1185">Reference proteome</keyword>
<name>A0A1R1Y9Q4_9FUNG</name>
<dbReference type="EMBL" id="LSSN01000523">
    <property type="protein sequence ID" value="OMJ23565.1"/>
    <property type="molecule type" value="Genomic_DNA"/>
</dbReference>
<dbReference type="AlphaFoldDB" id="A0A1R1Y9Q4"/>
<evidence type="ECO:0000313" key="3">
    <source>
        <dbReference type="Proteomes" id="UP000187283"/>
    </source>
</evidence>
<gene>
    <name evidence="2" type="ORF">AYI70_g2191</name>
</gene>
<comment type="caution">
    <text evidence="2">The sequence shown here is derived from an EMBL/GenBank/DDBJ whole genome shotgun (WGS) entry which is preliminary data.</text>
</comment>
<keyword evidence="1" id="KW-0472">Membrane</keyword>
<dbReference type="Proteomes" id="UP000187283">
    <property type="component" value="Unassembled WGS sequence"/>
</dbReference>
<feature type="transmembrane region" description="Helical" evidence="1">
    <location>
        <begin position="25"/>
        <end position="42"/>
    </location>
</feature>
<protein>
    <submittedName>
        <fullName evidence="2">Uncharacterized protein</fullName>
    </submittedName>
</protein>
<reference evidence="2 3" key="1">
    <citation type="submission" date="2017-01" db="EMBL/GenBank/DDBJ databases">
        <authorList>
            <person name="Mah S.A."/>
            <person name="Swanson W.J."/>
            <person name="Moy G.W."/>
            <person name="Vacquier V.D."/>
        </authorList>
    </citation>
    <scope>NUCLEOTIDE SEQUENCE [LARGE SCALE GENOMIC DNA]</scope>
    <source>
        <strain evidence="2 3">GSMNP</strain>
    </source>
</reference>
<accession>A0A1R1Y9Q4</accession>
<evidence type="ECO:0000313" key="2">
    <source>
        <dbReference type="EMBL" id="OMJ23565.1"/>
    </source>
</evidence>
<keyword evidence="1" id="KW-1133">Transmembrane helix</keyword>